<comment type="similarity">
    <text evidence="2">Belongs to the TolB family.</text>
</comment>
<evidence type="ECO:0008006" key="8">
    <source>
        <dbReference type="Google" id="ProtNLM"/>
    </source>
</evidence>
<name>A0A497E2D8_UNCAE</name>
<dbReference type="Gene3D" id="2.40.160.50">
    <property type="entry name" value="membrane protein fhac: a member of the omp85/tpsb transporter family"/>
    <property type="match status" value="1"/>
</dbReference>
<evidence type="ECO:0000256" key="3">
    <source>
        <dbReference type="ARBA" id="ARBA00023136"/>
    </source>
</evidence>
<comment type="caution">
    <text evidence="6">The sequence shown here is derived from an EMBL/GenBank/DDBJ whole genome shotgun (WGS) entry which is preliminary data.</text>
</comment>
<dbReference type="InterPro" id="IPR039568">
    <property type="entry name" value="Peptidase_MA-like_dom"/>
</dbReference>
<dbReference type="AlphaFoldDB" id="A0A497E2D8"/>
<sequence length="916" mass="105254">MDMLSSILKLNIIFFLLLAFVANPAIAQFNHPELHWRVLETPHFLVHYHQKEEVFAQKVANAAEEVYPAITSDLGYEPKEKTFIIIKNYDDATGGYTSTLTGKIFIQAQSDPTFTSGDLSWAREVIAHEFTHLVTFAAIEESLFPLRRGMANLILPMWFLEGLAEYEGERWHSLKEMVVSDEARENKVMSEGELGAFYFFEEWGRISGYYQSESFVRYIINTYGKDKIARILTCLRTQPLFQLVGEISLTTGEMSLYPLPRFISFDKALLDAIGKDSSTLYAEWRSWITDKYKEEKAFQDSLFTPERLLTSQGRKNRHPVFSPSGDKVAFASNRGYEYSLFDLYLMDLKSGRERRLDRQINPFICFSPDGKKIIYSKTSFHPTKRAFLSDLYSVDIKSGRRKRLSSGLRASEPSISPDGEKIVFVRKEGGNSNLFLLDLRKGEISPLTEDHDGLTQNFSPSFSPDGKMVVFASFRKGQRDIYLLRLQDRSIFPLTFDRADDRCPVFSPTGREVYFISDREKGAFNLYSIDLKTAQMKRYTEVSGGVFEPSISPDGEKLLISVYKGGRFSLYLLPFKDLEGKIVSPEAREKRKLIAEYGQEERISYPSLSYRPRLKVHYILPWFSLKDDSSYFSLQSYASDVLEKHSLSFYAFFGKEAQYELFYVNRSFEPTIWLDLYSSPKLNGQEIGISYPLNDKNAVGVSFATRDDASSFSQPLRVSTLRAVWQYADMVPTCDSDLNPRGMRTSLRTEYSGRDIGSELEYILYSGEFRGYKYLGKKNNLALRILAGRVENREGTAEELRLCLGGVNTLRGYPEEYVEGENFLLSSLEYRFLLAKRIGGSPSLYIDRLAGALFFDMGDAWMKKEEMDPKRDWGLEFRLKILPFCKYSLVFRLGIVWPLDYADRSARIFFTIGNVF</sequence>
<dbReference type="SUPFAM" id="SSF82171">
    <property type="entry name" value="DPP6 N-terminal domain-like"/>
    <property type="match status" value="1"/>
</dbReference>
<reference evidence="6 7" key="1">
    <citation type="submission" date="2018-06" db="EMBL/GenBank/DDBJ databases">
        <title>Extensive metabolic versatility and redundancy in microbially diverse, dynamic hydrothermal sediments.</title>
        <authorList>
            <person name="Dombrowski N."/>
            <person name="Teske A."/>
            <person name="Baker B.J."/>
        </authorList>
    </citation>
    <scope>NUCLEOTIDE SEQUENCE [LARGE SCALE GENOMIC DNA]</scope>
    <source>
        <strain evidence="6">B47_G16</strain>
    </source>
</reference>
<keyword evidence="3" id="KW-0472">Membrane</keyword>
<evidence type="ECO:0000256" key="2">
    <source>
        <dbReference type="ARBA" id="ARBA00009820"/>
    </source>
</evidence>
<feature type="domain" description="Peptidase MA-like" evidence="5">
    <location>
        <begin position="117"/>
        <end position="236"/>
    </location>
</feature>
<accession>A0A497E2D8</accession>
<proteinExistence type="inferred from homology"/>
<dbReference type="Pfam" id="PF07676">
    <property type="entry name" value="PD40"/>
    <property type="match status" value="5"/>
</dbReference>
<evidence type="ECO:0000256" key="1">
    <source>
        <dbReference type="ARBA" id="ARBA00004370"/>
    </source>
</evidence>
<evidence type="ECO:0000313" key="7">
    <source>
        <dbReference type="Proteomes" id="UP000279422"/>
    </source>
</evidence>
<dbReference type="Gene3D" id="2.120.10.30">
    <property type="entry name" value="TolB, C-terminal domain"/>
    <property type="match status" value="2"/>
</dbReference>
<dbReference type="GO" id="GO:0019867">
    <property type="term" value="C:outer membrane"/>
    <property type="evidence" value="ECO:0007669"/>
    <property type="project" value="InterPro"/>
</dbReference>
<dbReference type="PANTHER" id="PTHR36842">
    <property type="entry name" value="PROTEIN TOLB HOMOLOG"/>
    <property type="match status" value="1"/>
</dbReference>
<feature type="domain" description="Bacterial surface antigen (D15)" evidence="4">
    <location>
        <begin position="733"/>
        <end position="871"/>
    </location>
</feature>
<dbReference type="InterPro" id="IPR000184">
    <property type="entry name" value="Bac_surfAg_D15"/>
</dbReference>
<dbReference type="Pfam" id="PF01103">
    <property type="entry name" value="Omp85"/>
    <property type="match status" value="1"/>
</dbReference>
<dbReference type="InterPro" id="IPR011042">
    <property type="entry name" value="6-blade_b-propeller_TolB-like"/>
</dbReference>
<gene>
    <name evidence="6" type="ORF">DRJ00_07315</name>
</gene>
<dbReference type="InterPro" id="IPR011659">
    <property type="entry name" value="WD40"/>
</dbReference>
<dbReference type="Proteomes" id="UP000279422">
    <property type="component" value="Unassembled WGS sequence"/>
</dbReference>
<evidence type="ECO:0000313" key="6">
    <source>
        <dbReference type="EMBL" id="RLE07883.1"/>
    </source>
</evidence>
<comment type="subcellular location">
    <subcellularLocation>
        <location evidence="1">Membrane</location>
    </subcellularLocation>
</comment>
<protein>
    <recommendedName>
        <fullName evidence="8">Bacterial surface antigen (D15) domain-containing protein</fullName>
    </recommendedName>
</protein>
<evidence type="ECO:0000259" key="4">
    <source>
        <dbReference type="Pfam" id="PF01103"/>
    </source>
</evidence>
<evidence type="ECO:0000259" key="5">
    <source>
        <dbReference type="Pfam" id="PF13485"/>
    </source>
</evidence>
<dbReference type="EMBL" id="QMPZ01000133">
    <property type="protein sequence ID" value="RLE07883.1"/>
    <property type="molecule type" value="Genomic_DNA"/>
</dbReference>
<organism evidence="6 7">
    <name type="scientific">Aerophobetes bacterium</name>
    <dbReference type="NCBI Taxonomy" id="2030807"/>
    <lineage>
        <taxon>Bacteria</taxon>
        <taxon>Candidatus Aerophobota</taxon>
    </lineage>
</organism>
<dbReference type="Pfam" id="PF13485">
    <property type="entry name" value="Peptidase_MA_2"/>
    <property type="match status" value="1"/>
</dbReference>
<dbReference type="PANTHER" id="PTHR36842:SF1">
    <property type="entry name" value="PROTEIN TOLB"/>
    <property type="match status" value="1"/>
</dbReference>